<accession>A0A239B3V3</accession>
<protein>
    <recommendedName>
        <fullName evidence="5">Sodium:proton antiporter</fullName>
    </recommendedName>
</protein>
<reference evidence="4" key="1">
    <citation type="submission" date="2017-06" db="EMBL/GenBank/DDBJ databases">
        <authorList>
            <person name="Varghese N."/>
            <person name="Submissions S."/>
        </authorList>
    </citation>
    <scope>NUCLEOTIDE SEQUENCE [LARGE SCALE GENOMIC DNA]</scope>
    <source>
        <strain evidence="4">DSM 45423</strain>
    </source>
</reference>
<dbReference type="EMBL" id="FZOH01000002">
    <property type="protein sequence ID" value="SNS02509.1"/>
    <property type="molecule type" value="Genomic_DNA"/>
</dbReference>
<dbReference type="Pfam" id="PF19853">
    <property type="entry name" value="DUF6328"/>
    <property type="match status" value="1"/>
</dbReference>
<gene>
    <name evidence="3" type="ORF">SAMN04488107_0907</name>
</gene>
<evidence type="ECO:0000313" key="3">
    <source>
        <dbReference type="EMBL" id="SNS02509.1"/>
    </source>
</evidence>
<dbReference type="InterPro" id="IPR046291">
    <property type="entry name" value="DUF6328"/>
</dbReference>
<sequence length="203" mass="21329">MAGRRLGYGVGMTRDGTATREGRRQPPVPASALRSAEARGETVDQLLDRNLAELLQELRVAITGVQVLFAFLLGLAFTQRFADLDGFARTVYTVTLLATALATVLLIAPVSFHRLVFRRRLKAALIVVADRMLVAGLALLVLAISSGVLLVLDVVLGRGPGIVAGAGVLLVATVTWYGLPVWARRASAAGHPDPPEPGSGSAG</sequence>
<feature type="transmembrane region" description="Helical" evidence="2">
    <location>
        <begin position="133"/>
        <end position="156"/>
    </location>
</feature>
<evidence type="ECO:0008006" key="5">
    <source>
        <dbReference type="Google" id="ProtNLM"/>
    </source>
</evidence>
<feature type="transmembrane region" description="Helical" evidence="2">
    <location>
        <begin position="162"/>
        <end position="179"/>
    </location>
</feature>
<feature type="compositionally biased region" description="Gly residues" evidence="1">
    <location>
        <begin position="1"/>
        <end position="10"/>
    </location>
</feature>
<name>A0A239B3V3_9ACTN</name>
<feature type="region of interest" description="Disordered" evidence="1">
    <location>
        <begin position="1"/>
        <end position="34"/>
    </location>
</feature>
<evidence type="ECO:0000256" key="1">
    <source>
        <dbReference type="SAM" id="MobiDB-lite"/>
    </source>
</evidence>
<feature type="transmembrane region" description="Helical" evidence="2">
    <location>
        <begin position="90"/>
        <end position="112"/>
    </location>
</feature>
<evidence type="ECO:0000256" key="2">
    <source>
        <dbReference type="SAM" id="Phobius"/>
    </source>
</evidence>
<dbReference type="AlphaFoldDB" id="A0A239B3V3"/>
<dbReference type="Proteomes" id="UP000198386">
    <property type="component" value="Unassembled WGS sequence"/>
</dbReference>
<keyword evidence="2" id="KW-1133">Transmembrane helix</keyword>
<evidence type="ECO:0000313" key="4">
    <source>
        <dbReference type="Proteomes" id="UP000198386"/>
    </source>
</evidence>
<organism evidence="3 4">
    <name type="scientific">Geodermatophilus saharensis</name>
    <dbReference type="NCBI Taxonomy" id="1137994"/>
    <lineage>
        <taxon>Bacteria</taxon>
        <taxon>Bacillati</taxon>
        <taxon>Actinomycetota</taxon>
        <taxon>Actinomycetes</taxon>
        <taxon>Geodermatophilales</taxon>
        <taxon>Geodermatophilaceae</taxon>
        <taxon>Geodermatophilus</taxon>
    </lineage>
</organism>
<keyword evidence="2" id="KW-0812">Transmembrane</keyword>
<keyword evidence="4" id="KW-1185">Reference proteome</keyword>
<proteinExistence type="predicted"/>
<keyword evidence="2" id="KW-0472">Membrane</keyword>
<feature type="transmembrane region" description="Helical" evidence="2">
    <location>
        <begin position="58"/>
        <end position="78"/>
    </location>
</feature>